<keyword evidence="2" id="KW-1185">Reference proteome</keyword>
<gene>
    <name evidence="1" type="ORF">GCM10010124_18590</name>
</gene>
<evidence type="ECO:0000313" key="1">
    <source>
        <dbReference type="EMBL" id="GGK26208.1"/>
    </source>
</evidence>
<evidence type="ECO:0000313" key="2">
    <source>
        <dbReference type="Proteomes" id="UP000662200"/>
    </source>
</evidence>
<sequence>MTTAWPPEESDYLGVVARFGEYLAVADAARAGALAPADGTTVRNLPWDRYLVVEAAADPERVTEEPVEAVPVFRSYRVAGADPHAGPLRLDVKVPAQVLGALATWDEDTSAPPSGSAGQVAQLTEALAEAAREPFDHRTWVEAVRTVLRGVHPADLVPPPPGLPAAGRVLPVLGVANGVHATVFCALRPKPWWCR</sequence>
<organism evidence="1 2">
    <name type="scientific">Pilimelia terevasa</name>
    <dbReference type="NCBI Taxonomy" id="53372"/>
    <lineage>
        <taxon>Bacteria</taxon>
        <taxon>Bacillati</taxon>
        <taxon>Actinomycetota</taxon>
        <taxon>Actinomycetes</taxon>
        <taxon>Micromonosporales</taxon>
        <taxon>Micromonosporaceae</taxon>
        <taxon>Pilimelia</taxon>
    </lineage>
</organism>
<dbReference type="EMBL" id="BMQC01000005">
    <property type="protein sequence ID" value="GGK26208.1"/>
    <property type="molecule type" value="Genomic_DNA"/>
</dbReference>
<dbReference type="AlphaFoldDB" id="A0A8J3FGU8"/>
<comment type="caution">
    <text evidence="1">The sequence shown here is derived from an EMBL/GenBank/DDBJ whole genome shotgun (WGS) entry which is preliminary data.</text>
</comment>
<accession>A0A8J3FGU8</accession>
<reference evidence="1" key="1">
    <citation type="journal article" date="2014" name="Int. J. Syst. Evol. Microbiol.">
        <title>Complete genome sequence of Corynebacterium casei LMG S-19264T (=DSM 44701T), isolated from a smear-ripened cheese.</title>
        <authorList>
            <consortium name="US DOE Joint Genome Institute (JGI-PGF)"/>
            <person name="Walter F."/>
            <person name="Albersmeier A."/>
            <person name="Kalinowski J."/>
            <person name="Ruckert C."/>
        </authorList>
    </citation>
    <scope>NUCLEOTIDE SEQUENCE</scope>
    <source>
        <strain evidence="1">JCM 3091</strain>
    </source>
</reference>
<proteinExistence type="predicted"/>
<dbReference type="Proteomes" id="UP000662200">
    <property type="component" value="Unassembled WGS sequence"/>
</dbReference>
<name>A0A8J3FGU8_9ACTN</name>
<protein>
    <submittedName>
        <fullName evidence="1">Uncharacterized protein</fullName>
    </submittedName>
</protein>
<reference evidence="1" key="2">
    <citation type="submission" date="2020-09" db="EMBL/GenBank/DDBJ databases">
        <authorList>
            <person name="Sun Q."/>
            <person name="Ohkuma M."/>
        </authorList>
    </citation>
    <scope>NUCLEOTIDE SEQUENCE</scope>
    <source>
        <strain evidence="1">JCM 3091</strain>
    </source>
</reference>